<protein>
    <submittedName>
        <fullName evidence="2">Uncharacterized protein</fullName>
    </submittedName>
</protein>
<organism evidence="2 3">
    <name type="scientific">Mycena pura</name>
    <dbReference type="NCBI Taxonomy" id="153505"/>
    <lineage>
        <taxon>Eukaryota</taxon>
        <taxon>Fungi</taxon>
        <taxon>Dikarya</taxon>
        <taxon>Basidiomycota</taxon>
        <taxon>Agaricomycotina</taxon>
        <taxon>Agaricomycetes</taxon>
        <taxon>Agaricomycetidae</taxon>
        <taxon>Agaricales</taxon>
        <taxon>Marasmiineae</taxon>
        <taxon>Mycenaceae</taxon>
        <taxon>Mycena</taxon>
    </lineage>
</organism>
<proteinExistence type="predicted"/>
<comment type="caution">
    <text evidence="2">The sequence shown here is derived from an EMBL/GenBank/DDBJ whole genome shotgun (WGS) entry which is preliminary data.</text>
</comment>
<dbReference type="AlphaFoldDB" id="A0AAD6V581"/>
<dbReference type="CDD" id="cd21037">
    <property type="entry name" value="MLKL_NTD"/>
    <property type="match status" value="1"/>
</dbReference>
<dbReference type="GO" id="GO:0007166">
    <property type="term" value="P:cell surface receptor signaling pathway"/>
    <property type="evidence" value="ECO:0007669"/>
    <property type="project" value="InterPro"/>
</dbReference>
<reference evidence="2" key="1">
    <citation type="submission" date="2023-03" db="EMBL/GenBank/DDBJ databases">
        <title>Massive genome expansion in bonnet fungi (Mycena s.s.) driven by repeated elements and novel gene families across ecological guilds.</title>
        <authorList>
            <consortium name="Lawrence Berkeley National Laboratory"/>
            <person name="Harder C.B."/>
            <person name="Miyauchi S."/>
            <person name="Viragh M."/>
            <person name="Kuo A."/>
            <person name="Thoen E."/>
            <person name="Andreopoulos B."/>
            <person name="Lu D."/>
            <person name="Skrede I."/>
            <person name="Drula E."/>
            <person name="Henrissat B."/>
            <person name="Morin E."/>
            <person name="Kohler A."/>
            <person name="Barry K."/>
            <person name="LaButti K."/>
            <person name="Morin E."/>
            <person name="Salamov A."/>
            <person name="Lipzen A."/>
            <person name="Mereny Z."/>
            <person name="Hegedus B."/>
            <person name="Baldrian P."/>
            <person name="Stursova M."/>
            <person name="Weitz H."/>
            <person name="Taylor A."/>
            <person name="Grigoriev I.V."/>
            <person name="Nagy L.G."/>
            <person name="Martin F."/>
            <person name="Kauserud H."/>
        </authorList>
    </citation>
    <scope>NUCLEOTIDE SEQUENCE</scope>
    <source>
        <strain evidence="2">9144</strain>
    </source>
</reference>
<dbReference type="Gene3D" id="1.20.930.20">
    <property type="entry name" value="Adaptor protein Cbl, N-terminal domain"/>
    <property type="match status" value="1"/>
</dbReference>
<evidence type="ECO:0000313" key="2">
    <source>
        <dbReference type="EMBL" id="KAJ7200177.1"/>
    </source>
</evidence>
<accession>A0AAD6V581</accession>
<dbReference type="Proteomes" id="UP001219525">
    <property type="component" value="Unassembled WGS sequence"/>
</dbReference>
<dbReference type="InterPro" id="IPR059179">
    <property type="entry name" value="MLKL-like_MCAfunc"/>
</dbReference>
<keyword evidence="3" id="KW-1185">Reference proteome</keyword>
<name>A0AAD6V581_9AGAR</name>
<evidence type="ECO:0000256" key="1">
    <source>
        <dbReference type="SAM" id="MobiDB-lite"/>
    </source>
</evidence>
<dbReference type="InterPro" id="IPR036537">
    <property type="entry name" value="Adaptor_Cbl_N_dom_sf"/>
</dbReference>
<dbReference type="EMBL" id="JARJCW010000064">
    <property type="protein sequence ID" value="KAJ7200177.1"/>
    <property type="molecule type" value="Genomic_DNA"/>
</dbReference>
<evidence type="ECO:0000313" key="3">
    <source>
        <dbReference type="Proteomes" id="UP001219525"/>
    </source>
</evidence>
<gene>
    <name evidence="2" type="ORF">GGX14DRAFT_572288</name>
</gene>
<feature type="compositionally biased region" description="Polar residues" evidence="1">
    <location>
        <begin position="34"/>
        <end position="44"/>
    </location>
</feature>
<sequence>MGPVLSCFCLRKEEIPKPSPGPSIALPDRVGNATDPSASRTGTNPGPAAEIQDTASNAPANKNKVSDRSAAARVAAEGLKLALNLADKALDGLPIPGAKGSVGILLKLIEDAEKVSSNADTLRQLQAHVKFLSANALEPLQMLSEDEMPSGMKEDVKRLVATLEEVGKSWTERAKRSEIRRWIEVNVDEKELKEFADDVKQAVEQFQFATAIRGRLSDRKQEKQLENIYSAQKARNP</sequence>
<feature type="region of interest" description="Disordered" evidence="1">
    <location>
        <begin position="15"/>
        <end position="65"/>
    </location>
</feature>